<dbReference type="GeneID" id="27899586"/>
<feature type="region of interest" description="Disordered" evidence="1">
    <location>
        <begin position="168"/>
        <end position="231"/>
    </location>
</feature>
<feature type="region of interest" description="Disordered" evidence="1">
    <location>
        <begin position="48"/>
        <end position="143"/>
    </location>
</feature>
<dbReference type="EMBL" id="KB456262">
    <property type="protein sequence ID" value="EMF14039.1"/>
    <property type="molecule type" value="Genomic_DNA"/>
</dbReference>
<evidence type="ECO:0000313" key="2">
    <source>
        <dbReference type="EMBL" id="EMF14039.1"/>
    </source>
</evidence>
<dbReference type="HOGENOM" id="CLU_1200449_0_0_1"/>
<feature type="compositionally biased region" description="Pro residues" evidence="1">
    <location>
        <begin position="57"/>
        <end position="66"/>
    </location>
</feature>
<protein>
    <submittedName>
        <fullName evidence="2">Uncharacterized protein</fullName>
    </submittedName>
</protein>
<organism evidence="2 3">
    <name type="scientific">Sphaerulina musiva (strain SO2202)</name>
    <name type="common">Poplar stem canker fungus</name>
    <name type="synonym">Septoria musiva</name>
    <dbReference type="NCBI Taxonomy" id="692275"/>
    <lineage>
        <taxon>Eukaryota</taxon>
        <taxon>Fungi</taxon>
        <taxon>Dikarya</taxon>
        <taxon>Ascomycota</taxon>
        <taxon>Pezizomycotina</taxon>
        <taxon>Dothideomycetes</taxon>
        <taxon>Dothideomycetidae</taxon>
        <taxon>Mycosphaerellales</taxon>
        <taxon>Mycosphaerellaceae</taxon>
        <taxon>Sphaerulina</taxon>
    </lineage>
</organism>
<accession>M3D845</accession>
<reference evidence="2 3" key="1">
    <citation type="journal article" date="2012" name="PLoS Pathog.">
        <title>Diverse lifestyles and strategies of plant pathogenesis encoded in the genomes of eighteen Dothideomycetes fungi.</title>
        <authorList>
            <person name="Ohm R.A."/>
            <person name="Feau N."/>
            <person name="Henrissat B."/>
            <person name="Schoch C.L."/>
            <person name="Horwitz B.A."/>
            <person name="Barry K.W."/>
            <person name="Condon B.J."/>
            <person name="Copeland A.C."/>
            <person name="Dhillon B."/>
            <person name="Glaser F."/>
            <person name="Hesse C.N."/>
            <person name="Kosti I."/>
            <person name="LaButti K."/>
            <person name="Lindquist E.A."/>
            <person name="Lucas S."/>
            <person name="Salamov A.A."/>
            <person name="Bradshaw R.E."/>
            <person name="Ciuffetti L."/>
            <person name="Hamelin R.C."/>
            <person name="Kema G.H.J."/>
            <person name="Lawrence C."/>
            <person name="Scott J.A."/>
            <person name="Spatafora J.W."/>
            <person name="Turgeon B.G."/>
            <person name="de Wit P.J.G.M."/>
            <person name="Zhong S."/>
            <person name="Goodwin S.B."/>
            <person name="Grigoriev I.V."/>
        </authorList>
    </citation>
    <scope>NUCLEOTIDE SEQUENCE [LARGE SCALE GENOMIC DNA]</scope>
    <source>
        <strain evidence="2 3">SO2202</strain>
    </source>
</reference>
<dbReference type="AlphaFoldDB" id="M3D845"/>
<evidence type="ECO:0000256" key="1">
    <source>
        <dbReference type="SAM" id="MobiDB-lite"/>
    </source>
</evidence>
<dbReference type="Proteomes" id="UP000016931">
    <property type="component" value="Unassembled WGS sequence"/>
</dbReference>
<name>M3D845_SPHMS</name>
<feature type="compositionally biased region" description="Basic and acidic residues" evidence="1">
    <location>
        <begin position="168"/>
        <end position="179"/>
    </location>
</feature>
<evidence type="ECO:0000313" key="3">
    <source>
        <dbReference type="Proteomes" id="UP000016931"/>
    </source>
</evidence>
<keyword evidence="3" id="KW-1185">Reference proteome</keyword>
<proteinExistence type="predicted"/>
<gene>
    <name evidence="2" type="ORF">SEPMUDRAFT_131782</name>
</gene>
<feature type="region of interest" description="Disordered" evidence="1">
    <location>
        <begin position="1"/>
        <end position="30"/>
    </location>
</feature>
<dbReference type="RefSeq" id="XP_016762160.1">
    <property type="nucleotide sequence ID" value="XM_016902449.1"/>
</dbReference>
<sequence length="231" mass="24880">MSAPDSTGARPSGGTVQLPAKKEMKDKSSGMSVKELLMACLCIDGGGAGRHWERPSLSPPPAPPPSRANSGTTSRRGAVHPRPRQLSSYELRQRMARRPGEERLPRHHTALPTSNSAARRRQFHPIVTDSPTARIVQPESSIAKPQREIEAENLANRAQDKLHLEKIRQAQHRGKEPESPKAIPAVAGDLGDIGTSSLPMNFSPRERQPTVADLSGGNRRGTGGVAEVSTP</sequence>